<feature type="domain" description="PHD-type" evidence="5">
    <location>
        <begin position="2"/>
        <end position="60"/>
    </location>
</feature>
<evidence type="ECO:0000256" key="4">
    <source>
        <dbReference type="PROSITE-ProRule" id="PRU00146"/>
    </source>
</evidence>
<organism evidence="6 7">
    <name type="scientific">Zophobas morio</name>
    <dbReference type="NCBI Taxonomy" id="2755281"/>
    <lineage>
        <taxon>Eukaryota</taxon>
        <taxon>Metazoa</taxon>
        <taxon>Ecdysozoa</taxon>
        <taxon>Arthropoda</taxon>
        <taxon>Hexapoda</taxon>
        <taxon>Insecta</taxon>
        <taxon>Pterygota</taxon>
        <taxon>Neoptera</taxon>
        <taxon>Endopterygota</taxon>
        <taxon>Coleoptera</taxon>
        <taxon>Polyphaga</taxon>
        <taxon>Cucujiformia</taxon>
        <taxon>Tenebrionidae</taxon>
        <taxon>Zophobas</taxon>
    </lineage>
</organism>
<name>A0AA38HYS2_9CUCU</name>
<reference evidence="6" key="1">
    <citation type="journal article" date="2023" name="G3 (Bethesda)">
        <title>Whole genome assemblies of Zophobas morio and Tenebrio molitor.</title>
        <authorList>
            <person name="Kaur S."/>
            <person name="Stinson S.A."/>
            <person name="diCenzo G.C."/>
        </authorList>
    </citation>
    <scope>NUCLEOTIDE SEQUENCE</scope>
    <source>
        <strain evidence="6">QUZm001</strain>
    </source>
</reference>
<dbReference type="InterPro" id="IPR036875">
    <property type="entry name" value="Znf_CCHC_sf"/>
</dbReference>
<dbReference type="GO" id="GO:0008270">
    <property type="term" value="F:zinc ion binding"/>
    <property type="evidence" value="ECO:0007669"/>
    <property type="project" value="UniProtKB-KW"/>
</dbReference>
<dbReference type="SUPFAM" id="SSF57756">
    <property type="entry name" value="Retrovirus zinc finger-like domains"/>
    <property type="match status" value="1"/>
</dbReference>
<dbReference type="InterPro" id="IPR019787">
    <property type="entry name" value="Znf_PHD-finger"/>
</dbReference>
<dbReference type="AlphaFoldDB" id="A0AA38HYS2"/>
<dbReference type="SUPFAM" id="SSF57903">
    <property type="entry name" value="FYVE/PHD zinc finger"/>
    <property type="match status" value="1"/>
</dbReference>
<dbReference type="GO" id="GO:0003676">
    <property type="term" value="F:nucleic acid binding"/>
    <property type="evidence" value="ECO:0007669"/>
    <property type="project" value="InterPro"/>
</dbReference>
<evidence type="ECO:0000256" key="2">
    <source>
        <dbReference type="ARBA" id="ARBA00022771"/>
    </source>
</evidence>
<dbReference type="Proteomes" id="UP001168821">
    <property type="component" value="Unassembled WGS sequence"/>
</dbReference>
<proteinExistence type="predicted"/>
<sequence length="379" mass="42997">MVTPCGTCLAVIDGKAPSVSCSGICNKRFHSQCVDITTAVMKYLNSVPGLSWKCSDCVRKCFYLDHTGLNKLLEDKHSEMLNSLNSVFDTLKTDFNKIADEKIRMLHQSEMDSATVPSYSKILKDKTQPAVIIKPKNIIQTTTLTKSDIRDNINPLESQLSFTKIKNTQSGGVLIGFPSKEENDRFKKRATDKLGANYEIHEIKGVQPRIKIVGLPQEYPEIELINFLEHSVKSKSFSLNYHPECKLLKQWPTKKDFKVYQAVLQIDQSTYDLIMKAGGIFIGYDYCYAYDAIDIVRCFNCNGFNHSPRNCRQPKSCPKCGLEHSVSECKAQTLNCFNCKKATKDSDTQHNTNHAAWDNRCPVYQAAVDQFKKENFLRQ</sequence>
<evidence type="ECO:0000313" key="7">
    <source>
        <dbReference type="Proteomes" id="UP001168821"/>
    </source>
</evidence>
<keyword evidence="1" id="KW-0479">Metal-binding</keyword>
<dbReference type="SMART" id="SM00249">
    <property type="entry name" value="PHD"/>
    <property type="match status" value="1"/>
</dbReference>
<dbReference type="InterPro" id="IPR001965">
    <property type="entry name" value="Znf_PHD"/>
</dbReference>
<keyword evidence="3" id="KW-0862">Zinc</keyword>
<evidence type="ECO:0000256" key="1">
    <source>
        <dbReference type="ARBA" id="ARBA00022723"/>
    </source>
</evidence>
<evidence type="ECO:0000313" key="6">
    <source>
        <dbReference type="EMBL" id="KAJ3646095.1"/>
    </source>
</evidence>
<dbReference type="PROSITE" id="PS50016">
    <property type="entry name" value="ZF_PHD_2"/>
    <property type="match status" value="1"/>
</dbReference>
<dbReference type="PROSITE" id="PS01359">
    <property type="entry name" value="ZF_PHD_1"/>
    <property type="match status" value="1"/>
</dbReference>
<dbReference type="InterPro" id="IPR011011">
    <property type="entry name" value="Znf_FYVE_PHD"/>
</dbReference>
<accession>A0AA38HYS2</accession>
<evidence type="ECO:0000256" key="3">
    <source>
        <dbReference type="ARBA" id="ARBA00022833"/>
    </source>
</evidence>
<comment type="caution">
    <text evidence="6">The sequence shown here is derived from an EMBL/GenBank/DDBJ whole genome shotgun (WGS) entry which is preliminary data.</text>
</comment>
<keyword evidence="2 4" id="KW-0863">Zinc-finger</keyword>
<evidence type="ECO:0000259" key="5">
    <source>
        <dbReference type="PROSITE" id="PS50016"/>
    </source>
</evidence>
<dbReference type="EMBL" id="JALNTZ010000007">
    <property type="protein sequence ID" value="KAJ3646095.1"/>
    <property type="molecule type" value="Genomic_DNA"/>
</dbReference>
<keyword evidence="7" id="KW-1185">Reference proteome</keyword>
<dbReference type="Gene3D" id="3.30.40.10">
    <property type="entry name" value="Zinc/RING finger domain, C3HC4 (zinc finger)"/>
    <property type="match status" value="1"/>
</dbReference>
<dbReference type="InterPro" id="IPR013083">
    <property type="entry name" value="Znf_RING/FYVE/PHD"/>
</dbReference>
<protein>
    <recommendedName>
        <fullName evidence="5">PHD-type domain-containing protein</fullName>
    </recommendedName>
</protein>
<dbReference type="InterPro" id="IPR019786">
    <property type="entry name" value="Zinc_finger_PHD-type_CS"/>
</dbReference>
<gene>
    <name evidence="6" type="ORF">Zmor_023702</name>
</gene>